<dbReference type="CDD" id="cd02440">
    <property type="entry name" value="AdoMet_MTases"/>
    <property type="match status" value="1"/>
</dbReference>
<protein>
    <recommendedName>
        <fullName evidence="2">Methyltransferase domain-containing protein</fullName>
    </recommendedName>
</protein>
<dbReference type="Proteomes" id="UP001060504">
    <property type="component" value="Unassembled WGS sequence"/>
</dbReference>
<reference evidence="3 4" key="1">
    <citation type="submission" date="2021-08" db="EMBL/GenBank/DDBJ databases">
        <title>Draft genome sequence of Mycolicibacterium sp. NGTWS1702 strain.</title>
        <authorList>
            <person name="Matsumoto M."/>
            <person name="Tang B.C.C."/>
            <person name="Machida Y."/>
            <person name="Matoyama H."/>
            <person name="Kishihara T."/>
            <person name="Sato S."/>
            <person name="Kondo I."/>
            <person name="Sano M."/>
            <person name="Kato G."/>
        </authorList>
    </citation>
    <scope>NUCLEOTIDE SEQUENCE [LARGE SCALE GENOMIC DNA]</scope>
    <source>
        <strain evidence="3 4">NGTWSNA01</strain>
    </source>
</reference>
<organism evidence="3 4">
    <name type="scientific">Mycolicibacterium cyprinidarum</name>
    <dbReference type="NCBI Taxonomy" id="2860311"/>
    <lineage>
        <taxon>Bacteria</taxon>
        <taxon>Bacillati</taxon>
        <taxon>Actinomycetota</taxon>
        <taxon>Actinomycetes</taxon>
        <taxon>Mycobacteriales</taxon>
        <taxon>Mycobacteriaceae</taxon>
        <taxon>Mycolicibacterium</taxon>
    </lineage>
</organism>
<dbReference type="SUPFAM" id="SSF53335">
    <property type="entry name" value="S-adenosyl-L-methionine-dependent methyltransferases"/>
    <property type="match status" value="1"/>
</dbReference>
<evidence type="ECO:0000313" key="4">
    <source>
        <dbReference type="Proteomes" id="UP001060504"/>
    </source>
</evidence>
<gene>
    <name evidence="3" type="ORF">NGTWS1702_07170</name>
</gene>
<keyword evidence="4" id="KW-1185">Reference proteome</keyword>
<proteinExistence type="predicted"/>
<dbReference type="PANTHER" id="PTHR43861">
    <property type="entry name" value="TRANS-ACONITATE 2-METHYLTRANSFERASE-RELATED"/>
    <property type="match status" value="1"/>
</dbReference>
<accession>A0ABQ4V9D4</accession>
<dbReference type="InterPro" id="IPR029063">
    <property type="entry name" value="SAM-dependent_MTases_sf"/>
</dbReference>
<feature type="domain" description="Methyltransferase" evidence="2">
    <location>
        <begin position="42"/>
        <end position="135"/>
    </location>
</feature>
<evidence type="ECO:0000256" key="1">
    <source>
        <dbReference type="ARBA" id="ARBA00022679"/>
    </source>
</evidence>
<evidence type="ECO:0000259" key="2">
    <source>
        <dbReference type="Pfam" id="PF13649"/>
    </source>
</evidence>
<sequence>MTGPEVKQHWEDRYAVRGRIWSGQVNPHLEEVAAPLMPGRALDLGCGEGGDTLWLAERGWQVLGVDISDTALSRASVEAAARGVADRVRLVQTDLSETFPEGTFDLVSAQFLQSTVHLNRERIFFAAAAAVAPGGVLIIVDHGAAPPWAQHVHDHVFPSAEEVFATVKLDERQWDVVHVGSVERDAVGPDGQVGVLLDNLIVVRRFDAG</sequence>
<name>A0ABQ4V9D4_9MYCO</name>
<dbReference type="Gene3D" id="3.40.50.150">
    <property type="entry name" value="Vaccinia Virus protein VP39"/>
    <property type="match status" value="1"/>
</dbReference>
<keyword evidence="1" id="KW-0808">Transferase</keyword>
<comment type="caution">
    <text evidence="3">The sequence shown here is derived from an EMBL/GenBank/DDBJ whole genome shotgun (WGS) entry which is preliminary data.</text>
</comment>
<dbReference type="PANTHER" id="PTHR43861:SF3">
    <property type="entry name" value="PUTATIVE (AFU_ORTHOLOGUE AFUA_2G14390)-RELATED"/>
    <property type="match status" value="1"/>
</dbReference>
<dbReference type="InterPro" id="IPR041698">
    <property type="entry name" value="Methyltransf_25"/>
</dbReference>
<dbReference type="Pfam" id="PF13649">
    <property type="entry name" value="Methyltransf_25"/>
    <property type="match status" value="1"/>
</dbReference>
<dbReference type="EMBL" id="BPRH01000780">
    <property type="protein sequence ID" value="GJF10836.1"/>
    <property type="molecule type" value="Genomic_DNA"/>
</dbReference>
<evidence type="ECO:0000313" key="3">
    <source>
        <dbReference type="EMBL" id="GJF10836.1"/>
    </source>
</evidence>